<dbReference type="SUPFAM" id="SSF53756">
    <property type="entry name" value="UDP-Glycosyltransferase/glycogen phosphorylase"/>
    <property type="match status" value="1"/>
</dbReference>
<sequence>MNKKLLIAPLNWGLGHAARCIPIIEALLEHYYTPVIASDGAALALLRKEYPDLEYVILPSYNITYAKQGKRLKWKLLFSAPKIVRAIYLEHQALKRILITHKIDGIISDNRFGLHHKGLPSVFITHQLRVLSGSTTWLSTALHQRIIKKFDICWVPDYSDKPNLSGRMGHVDQLGLNVKHIGPLSRFQKLTMPYEYEVMVLLSGPEPQRGILERQLLSTFKAYQGEVLFVRGVIEKQQTCAISKHMTLYNYMTSSQLEKALNASKLVVARSGYTTIMDLEKLEKKAFFIPTPGQPEQEYLATLMLENKWAPSCKQEDFSLEKLGDLEDYDGFKPKDQKTTFKELLRFFEGK</sequence>
<dbReference type="InterPro" id="IPR007235">
    <property type="entry name" value="Glyco_trans_28_C"/>
</dbReference>
<dbReference type="Proteomes" id="UP000294689">
    <property type="component" value="Unassembled WGS sequence"/>
</dbReference>
<dbReference type="EMBL" id="SOBW01000007">
    <property type="protein sequence ID" value="TDU43132.1"/>
    <property type="molecule type" value="Genomic_DNA"/>
</dbReference>
<keyword evidence="3" id="KW-1185">Reference proteome</keyword>
<dbReference type="OrthoDB" id="9803241at2"/>
<feature type="domain" description="Glycosyl transferase family 28 C-terminal" evidence="1">
    <location>
        <begin position="237"/>
        <end position="323"/>
    </location>
</feature>
<dbReference type="RefSeq" id="WP_133756621.1">
    <property type="nucleotide sequence ID" value="NZ_SOBW01000007.1"/>
</dbReference>
<dbReference type="Pfam" id="PF04101">
    <property type="entry name" value="Glyco_tran_28_C"/>
    <property type="match status" value="1"/>
</dbReference>
<dbReference type="AlphaFoldDB" id="A0A4R7Q816"/>
<evidence type="ECO:0000313" key="3">
    <source>
        <dbReference type="Proteomes" id="UP000294689"/>
    </source>
</evidence>
<dbReference type="GO" id="GO:0016758">
    <property type="term" value="F:hexosyltransferase activity"/>
    <property type="evidence" value="ECO:0007669"/>
    <property type="project" value="InterPro"/>
</dbReference>
<evidence type="ECO:0000313" key="2">
    <source>
        <dbReference type="EMBL" id="TDU43132.1"/>
    </source>
</evidence>
<comment type="caution">
    <text evidence="2">The sequence shown here is derived from an EMBL/GenBank/DDBJ whole genome shotgun (WGS) entry which is preliminary data.</text>
</comment>
<reference evidence="2 3" key="1">
    <citation type="submission" date="2019-03" db="EMBL/GenBank/DDBJ databases">
        <title>Genomic Encyclopedia of Archaeal and Bacterial Type Strains, Phase II (KMG-II): from individual species to whole genera.</title>
        <authorList>
            <person name="Goeker M."/>
        </authorList>
    </citation>
    <scope>NUCLEOTIDE SEQUENCE [LARGE SCALE GENOMIC DNA]</scope>
    <source>
        <strain evidence="2 3">DSM 28135</strain>
    </source>
</reference>
<name>A0A4R7Q816_9FLAO</name>
<evidence type="ECO:0000259" key="1">
    <source>
        <dbReference type="Pfam" id="PF04101"/>
    </source>
</evidence>
<proteinExistence type="predicted"/>
<protein>
    <submittedName>
        <fullName evidence="2">Uncharacterized protein (TIGR00661 family)</fullName>
    </submittedName>
</protein>
<gene>
    <name evidence="2" type="ORF">BXY82_0539</name>
</gene>
<organism evidence="2 3">
    <name type="scientific">Gelidibacter sediminis</name>
    <dbReference type="NCBI Taxonomy" id="1608710"/>
    <lineage>
        <taxon>Bacteria</taxon>
        <taxon>Pseudomonadati</taxon>
        <taxon>Bacteroidota</taxon>
        <taxon>Flavobacteriia</taxon>
        <taxon>Flavobacteriales</taxon>
        <taxon>Flavobacteriaceae</taxon>
        <taxon>Gelidibacter</taxon>
    </lineage>
</organism>
<accession>A0A4R7Q816</accession>
<dbReference type="Gene3D" id="3.40.50.2000">
    <property type="entry name" value="Glycogen Phosphorylase B"/>
    <property type="match status" value="1"/>
</dbReference>